<evidence type="ECO:0000313" key="7">
    <source>
        <dbReference type="Proteomes" id="UP000015101"/>
    </source>
</evidence>
<evidence type="ECO:0000313" key="5">
    <source>
        <dbReference type="EMBL" id="ESN93900.1"/>
    </source>
</evidence>
<dbReference type="GO" id="GO:1990075">
    <property type="term" value="C:periciliary membrane compartment"/>
    <property type="evidence" value="ECO:0000318"/>
    <property type="project" value="GO_Central"/>
</dbReference>
<evidence type="ECO:0000256" key="2">
    <source>
        <dbReference type="ARBA" id="ARBA00022741"/>
    </source>
</evidence>
<dbReference type="AlphaFoldDB" id="T1G6Y3"/>
<dbReference type="OrthoDB" id="194775at2759"/>
<dbReference type="InterPro" id="IPR017901">
    <property type="entry name" value="C-CAP_CF_C-like"/>
</dbReference>
<dbReference type="GO" id="GO:0005929">
    <property type="term" value="C:cilium"/>
    <property type="evidence" value="ECO:0000318"/>
    <property type="project" value="GO_Central"/>
</dbReference>
<dbReference type="Proteomes" id="UP000015101">
    <property type="component" value="Unassembled WGS sequence"/>
</dbReference>
<accession>T1G6Y3</accession>
<dbReference type="EnsemblMetazoa" id="HelroT88092">
    <property type="protein sequence ID" value="HelroP88092"/>
    <property type="gene ID" value="HelroG88092"/>
</dbReference>
<dbReference type="KEGG" id="hro:HELRODRAFT_88092"/>
<dbReference type="InterPro" id="IPR016098">
    <property type="entry name" value="CAP/MinC_C"/>
</dbReference>
<reference evidence="5 7" key="2">
    <citation type="journal article" date="2013" name="Nature">
        <title>Insights into bilaterian evolution from three spiralian genomes.</title>
        <authorList>
            <person name="Simakov O."/>
            <person name="Marletaz F."/>
            <person name="Cho S.J."/>
            <person name="Edsinger-Gonzales E."/>
            <person name="Havlak P."/>
            <person name="Hellsten U."/>
            <person name="Kuo D.H."/>
            <person name="Larsson T."/>
            <person name="Lv J."/>
            <person name="Arendt D."/>
            <person name="Savage R."/>
            <person name="Osoegawa K."/>
            <person name="de Jong P."/>
            <person name="Grimwood J."/>
            <person name="Chapman J.A."/>
            <person name="Shapiro H."/>
            <person name="Aerts A."/>
            <person name="Otillar R.P."/>
            <person name="Terry A.Y."/>
            <person name="Boore J.L."/>
            <person name="Grigoriev I.V."/>
            <person name="Lindberg D.R."/>
            <person name="Seaver E.C."/>
            <person name="Weisblat D.A."/>
            <person name="Putnam N.H."/>
            <person name="Rokhsar D.S."/>
        </authorList>
    </citation>
    <scope>NUCLEOTIDE SEQUENCE</scope>
</reference>
<evidence type="ECO:0000256" key="3">
    <source>
        <dbReference type="PIRSR" id="PIRSR037947-1"/>
    </source>
</evidence>
<dbReference type="InterPro" id="IPR036223">
    <property type="entry name" value="CAP_C_sf"/>
</dbReference>
<keyword evidence="3" id="KW-0342">GTP-binding</keyword>
<dbReference type="CTD" id="20216830"/>
<dbReference type="EMBL" id="KB097587">
    <property type="protein sequence ID" value="ESN93900.1"/>
    <property type="molecule type" value="Genomic_DNA"/>
</dbReference>
<proteinExistence type="inferred from homology"/>
<feature type="domain" description="C-CAP/cofactor C-like" evidence="4">
    <location>
        <begin position="19"/>
        <end position="177"/>
    </location>
</feature>
<dbReference type="PROSITE" id="PS51329">
    <property type="entry name" value="C_CAP_COFACTOR_C"/>
    <property type="match status" value="1"/>
</dbReference>
<dbReference type="InterPro" id="IPR012945">
    <property type="entry name" value="Tubulin-bd_cofactor_C_dom"/>
</dbReference>
<dbReference type="SUPFAM" id="SSF69340">
    <property type="entry name" value="C-terminal domain of adenylylcyclase associated protein"/>
    <property type="match status" value="1"/>
</dbReference>
<dbReference type="GeneID" id="20216830"/>
<sequence>MGCNCCKYFSRKLNNDEDGKKIKAYSWDNRDLVEIENFMVQNIENETIIRHPGTINGQQFIIQNCKNCKVFVMDHTAAVNIDDCLNCSIFLGPIKTSLFIRDSNDCKLMAACQQFRSRDCKRIDTYLHCTTLPIIEASTNMRFSCYQCYYPELPDQFVSCNLNVFNNNWDSIHDFTPVPGEKNYSFLPFDDRFSTEIPEVGTASVITADSLLSVVPLTYGSRPKKYDESCFVVFFIEPYQRERVLTFLRYILDVSDQIC</sequence>
<dbReference type="OMA" id="KDYMLTG"/>
<dbReference type="PANTHER" id="PTHR15440">
    <property type="entry name" value="XRP2 PROTEIN"/>
    <property type="match status" value="1"/>
</dbReference>
<dbReference type="Pfam" id="PF07986">
    <property type="entry name" value="TBCC"/>
    <property type="match status" value="1"/>
</dbReference>
<dbReference type="PIRSF" id="PIRSF037947">
    <property type="entry name" value="Protein_XRP2"/>
    <property type="match status" value="1"/>
</dbReference>
<dbReference type="GO" id="GO:0005096">
    <property type="term" value="F:GTPase activator activity"/>
    <property type="evidence" value="ECO:0000318"/>
    <property type="project" value="GO_Central"/>
</dbReference>
<dbReference type="GO" id="GO:0006892">
    <property type="term" value="P:post-Golgi vesicle-mediated transport"/>
    <property type="evidence" value="ECO:0000318"/>
    <property type="project" value="GO_Central"/>
</dbReference>
<comment type="similarity">
    <text evidence="1">Belongs to the TBCC family.</text>
</comment>
<dbReference type="PANTHER" id="PTHR15440:SF0">
    <property type="entry name" value="PROTEIN XRP2"/>
    <property type="match status" value="1"/>
</dbReference>
<reference evidence="6" key="3">
    <citation type="submission" date="2015-06" db="UniProtKB">
        <authorList>
            <consortium name="EnsemblMetazoa"/>
        </authorList>
    </citation>
    <scope>IDENTIFICATION</scope>
</reference>
<reference evidence="7" key="1">
    <citation type="submission" date="2012-12" db="EMBL/GenBank/DDBJ databases">
        <authorList>
            <person name="Hellsten U."/>
            <person name="Grimwood J."/>
            <person name="Chapman J.A."/>
            <person name="Shapiro H."/>
            <person name="Aerts A."/>
            <person name="Otillar R.P."/>
            <person name="Terry A.Y."/>
            <person name="Boore J.L."/>
            <person name="Simakov O."/>
            <person name="Marletaz F."/>
            <person name="Cho S.-J."/>
            <person name="Edsinger-Gonzales E."/>
            <person name="Havlak P."/>
            <person name="Kuo D.-H."/>
            <person name="Larsson T."/>
            <person name="Lv J."/>
            <person name="Arendt D."/>
            <person name="Savage R."/>
            <person name="Osoegawa K."/>
            <person name="de Jong P."/>
            <person name="Lindberg D.R."/>
            <person name="Seaver E.C."/>
            <person name="Weisblat D.A."/>
            <person name="Putnam N.H."/>
            <person name="Grigoriev I.V."/>
            <person name="Rokhsar D.S."/>
        </authorList>
    </citation>
    <scope>NUCLEOTIDE SEQUENCE</scope>
</reference>
<dbReference type="STRING" id="6412.T1G6Y3"/>
<organism evidence="6 7">
    <name type="scientific">Helobdella robusta</name>
    <name type="common">Californian leech</name>
    <dbReference type="NCBI Taxonomy" id="6412"/>
    <lineage>
        <taxon>Eukaryota</taxon>
        <taxon>Metazoa</taxon>
        <taxon>Spiralia</taxon>
        <taxon>Lophotrochozoa</taxon>
        <taxon>Annelida</taxon>
        <taxon>Clitellata</taxon>
        <taxon>Hirudinea</taxon>
        <taxon>Rhynchobdellida</taxon>
        <taxon>Glossiphoniidae</taxon>
        <taxon>Helobdella</taxon>
    </lineage>
</organism>
<evidence type="ECO:0000259" key="4">
    <source>
        <dbReference type="PROSITE" id="PS51329"/>
    </source>
</evidence>
<evidence type="ECO:0000256" key="1">
    <source>
        <dbReference type="ARBA" id="ARBA00008848"/>
    </source>
</evidence>
<dbReference type="Gene3D" id="2.160.20.70">
    <property type="match status" value="1"/>
</dbReference>
<evidence type="ECO:0000313" key="6">
    <source>
        <dbReference type="EnsemblMetazoa" id="HelroP88092"/>
    </source>
</evidence>
<dbReference type="InterPro" id="IPR006599">
    <property type="entry name" value="CARP_motif"/>
</dbReference>
<dbReference type="GO" id="GO:0005525">
    <property type="term" value="F:GTP binding"/>
    <property type="evidence" value="ECO:0007669"/>
    <property type="project" value="UniProtKB-KW"/>
</dbReference>
<dbReference type="RefSeq" id="XP_009028006.1">
    <property type="nucleotide sequence ID" value="XM_009029758.1"/>
</dbReference>
<dbReference type="eggNOG" id="KOG2512">
    <property type="taxonomic scope" value="Eukaryota"/>
</dbReference>
<keyword evidence="2 3" id="KW-0547">Nucleotide-binding</keyword>
<keyword evidence="7" id="KW-1185">Reference proteome</keyword>
<dbReference type="EMBL" id="AMQM01007250">
    <property type="status" value="NOT_ANNOTATED_CDS"/>
    <property type="molecule type" value="Genomic_DNA"/>
</dbReference>
<gene>
    <name evidence="6" type="primary">20216830</name>
    <name evidence="5" type="ORF">HELRODRAFT_88092</name>
</gene>
<dbReference type="SMART" id="SM00673">
    <property type="entry name" value="CARP"/>
    <property type="match status" value="2"/>
</dbReference>
<protein>
    <recommendedName>
        <fullName evidence="4">C-CAP/cofactor C-like domain-containing protein</fullName>
    </recommendedName>
</protein>
<name>T1G6Y3_HELRO</name>
<dbReference type="InParanoid" id="T1G6Y3"/>
<dbReference type="InterPro" id="IPR039093">
    <property type="entry name" value="XRP2"/>
</dbReference>
<feature type="binding site" evidence="3">
    <location>
        <begin position="113"/>
        <end position="116"/>
    </location>
    <ligand>
        <name>GTP</name>
        <dbReference type="ChEBI" id="CHEBI:37565"/>
    </ligand>
</feature>
<dbReference type="HOGENOM" id="CLU_056119_0_0_1"/>